<dbReference type="Gene3D" id="3.90.550.10">
    <property type="entry name" value="Spore Coat Polysaccharide Biosynthesis Protein SpsA, Chain A"/>
    <property type="match status" value="1"/>
</dbReference>
<feature type="domain" description="Glycosyltransferase 2-like" evidence="1">
    <location>
        <begin position="7"/>
        <end position="88"/>
    </location>
</feature>
<name>A0ABP8GMW0_9SPHI</name>
<sequence>MKEPLISIITVTYNAAAFVETTIKSVIDQPFDNFEYLVIDGNSTDGTQQVIEKYADKIDLFLSEPDKGIPDALNKGVRLAKGKYIVFILAGDKLFTLPHEQLAASNADVVCFPVKVTGDVTHYPEVNDWLKIMNTIPHQGAFFKRTENLVHDLKYRFFCDFALCQVYYKSKLEFKVYDAPVVAFHGLDGATSNKKNFHEVFSIVKENYGFVYRVLSFMYWKYFGLTIRLKLR</sequence>
<dbReference type="RefSeq" id="WP_345211997.1">
    <property type="nucleotide sequence ID" value="NZ_BAABFT010000007.1"/>
</dbReference>
<evidence type="ECO:0000313" key="2">
    <source>
        <dbReference type="EMBL" id="GAA4327293.1"/>
    </source>
</evidence>
<evidence type="ECO:0000313" key="3">
    <source>
        <dbReference type="Proteomes" id="UP001500582"/>
    </source>
</evidence>
<keyword evidence="3" id="KW-1185">Reference proteome</keyword>
<protein>
    <submittedName>
        <fullName evidence="2">Glycosyltransferase family 2 protein</fullName>
    </submittedName>
</protein>
<gene>
    <name evidence="2" type="ORF">GCM10023149_30620</name>
</gene>
<comment type="caution">
    <text evidence="2">The sequence shown here is derived from an EMBL/GenBank/DDBJ whole genome shotgun (WGS) entry which is preliminary data.</text>
</comment>
<evidence type="ECO:0000259" key="1">
    <source>
        <dbReference type="Pfam" id="PF00535"/>
    </source>
</evidence>
<proteinExistence type="predicted"/>
<dbReference type="PANTHER" id="PTHR22916:SF3">
    <property type="entry name" value="UDP-GLCNAC:BETAGAL BETA-1,3-N-ACETYLGLUCOSAMINYLTRANSFERASE-LIKE PROTEIN 1"/>
    <property type="match status" value="1"/>
</dbReference>
<dbReference type="Pfam" id="PF00535">
    <property type="entry name" value="Glycos_transf_2"/>
    <property type="match status" value="1"/>
</dbReference>
<accession>A0ABP8GMW0</accession>
<organism evidence="2 3">
    <name type="scientific">Mucilaginibacter gynuensis</name>
    <dbReference type="NCBI Taxonomy" id="1302236"/>
    <lineage>
        <taxon>Bacteria</taxon>
        <taxon>Pseudomonadati</taxon>
        <taxon>Bacteroidota</taxon>
        <taxon>Sphingobacteriia</taxon>
        <taxon>Sphingobacteriales</taxon>
        <taxon>Sphingobacteriaceae</taxon>
        <taxon>Mucilaginibacter</taxon>
    </lineage>
</organism>
<dbReference type="InterPro" id="IPR001173">
    <property type="entry name" value="Glyco_trans_2-like"/>
</dbReference>
<dbReference type="PANTHER" id="PTHR22916">
    <property type="entry name" value="GLYCOSYLTRANSFERASE"/>
    <property type="match status" value="1"/>
</dbReference>
<dbReference type="Proteomes" id="UP001500582">
    <property type="component" value="Unassembled WGS sequence"/>
</dbReference>
<dbReference type="InterPro" id="IPR029044">
    <property type="entry name" value="Nucleotide-diphossugar_trans"/>
</dbReference>
<dbReference type="SUPFAM" id="SSF53448">
    <property type="entry name" value="Nucleotide-diphospho-sugar transferases"/>
    <property type="match status" value="1"/>
</dbReference>
<dbReference type="EMBL" id="BAABFT010000007">
    <property type="protein sequence ID" value="GAA4327293.1"/>
    <property type="molecule type" value="Genomic_DNA"/>
</dbReference>
<reference evidence="3" key="1">
    <citation type="journal article" date="2019" name="Int. J. Syst. Evol. Microbiol.">
        <title>The Global Catalogue of Microorganisms (GCM) 10K type strain sequencing project: providing services to taxonomists for standard genome sequencing and annotation.</title>
        <authorList>
            <consortium name="The Broad Institute Genomics Platform"/>
            <consortium name="The Broad Institute Genome Sequencing Center for Infectious Disease"/>
            <person name="Wu L."/>
            <person name="Ma J."/>
        </authorList>
    </citation>
    <scope>NUCLEOTIDE SEQUENCE [LARGE SCALE GENOMIC DNA]</scope>
    <source>
        <strain evidence="3">JCM 17705</strain>
    </source>
</reference>